<dbReference type="EMBL" id="CYUE01000021">
    <property type="protein sequence ID" value="CUK27192.1"/>
    <property type="molecule type" value="Genomic_DNA"/>
</dbReference>
<evidence type="ECO:0008006" key="4">
    <source>
        <dbReference type="Google" id="ProtNLM"/>
    </source>
</evidence>
<feature type="chain" id="PRO_5006016067" description="Lipoprotein" evidence="1">
    <location>
        <begin position="20"/>
        <end position="138"/>
    </location>
</feature>
<feature type="signal peptide" evidence="1">
    <location>
        <begin position="1"/>
        <end position="19"/>
    </location>
</feature>
<reference evidence="3" key="1">
    <citation type="submission" date="2015-09" db="EMBL/GenBank/DDBJ databases">
        <authorList>
            <person name="Rodrigo-Torres Lidia"/>
            <person name="Arahal R.David."/>
        </authorList>
    </citation>
    <scope>NUCLEOTIDE SEQUENCE [LARGE SCALE GENOMIC DNA]</scope>
    <source>
        <strain evidence="3">CECT 5114</strain>
    </source>
</reference>
<dbReference type="AlphaFoldDB" id="A0A0N7MC46"/>
<sequence>MKKTILAAFAVASALSGCAEYPNNISTAYIPSIVYKGASCGELVGEKARLERHVADVAAAQQNTANWDTALVASGTLIFWPALLALPMTRDQQAQLSVARGHYEALILAGRNQGCGDAFYQKRANQVEERGYGYFPPL</sequence>
<keyword evidence="3" id="KW-1185">Reference proteome</keyword>
<protein>
    <recommendedName>
        <fullName evidence="4">Lipoprotein</fullName>
    </recommendedName>
</protein>
<gene>
    <name evidence="2" type="ORF">TA5114_03015</name>
</gene>
<dbReference type="PROSITE" id="PS51257">
    <property type="entry name" value="PROKAR_LIPOPROTEIN"/>
    <property type="match status" value="1"/>
</dbReference>
<proteinExistence type="predicted"/>
<name>A0A0N7MC46_9RHOB</name>
<organism evidence="2 3">
    <name type="scientific">Cognatishimia activa</name>
    <dbReference type="NCBI Taxonomy" id="1715691"/>
    <lineage>
        <taxon>Bacteria</taxon>
        <taxon>Pseudomonadati</taxon>
        <taxon>Pseudomonadota</taxon>
        <taxon>Alphaproteobacteria</taxon>
        <taxon>Rhodobacterales</taxon>
        <taxon>Paracoccaceae</taxon>
        <taxon>Cognatishimia</taxon>
    </lineage>
</organism>
<accession>A0A0N7MC46</accession>
<evidence type="ECO:0000313" key="3">
    <source>
        <dbReference type="Proteomes" id="UP000051184"/>
    </source>
</evidence>
<evidence type="ECO:0000256" key="1">
    <source>
        <dbReference type="SAM" id="SignalP"/>
    </source>
</evidence>
<dbReference type="OrthoDB" id="7875772at2"/>
<keyword evidence="1" id="KW-0732">Signal</keyword>
<evidence type="ECO:0000313" key="2">
    <source>
        <dbReference type="EMBL" id="CUK27192.1"/>
    </source>
</evidence>
<dbReference type="Proteomes" id="UP000051184">
    <property type="component" value="Unassembled WGS sequence"/>
</dbReference>
<dbReference type="RefSeq" id="WP_058316085.1">
    <property type="nucleotide sequence ID" value="NZ_CYTO01000024.1"/>
</dbReference>